<dbReference type="PANTHER" id="PTHR10237">
    <property type="entry name" value="DEFORMED EPIDERMAL AUTOREGULATORY FACTOR 1 HOMOLOG SUPPRESSIN"/>
    <property type="match status" value="1"/>
</dbReference>
<dbReference type="GO" id="GO:0008270">
    <property type="term" value="F:zinc ion binding"/>
    <property type="evidence" value="ECO:0007669"/>
    <property type="project" value="UniProtKB-KW"/>
</dbReference>
<dbReference type="Gene3D" id="6.10.140.2220">
    <property type="match status" value="1"/>
</dbReference>
<keyword evidence="7" id="KW-1185">Reference proteome</keyword>
<feature type="domain" description="MYND-type" evidence="5">
    <location>
        <begin position="1245"/>
        <end position="1289"/>
    </location>
</feature>
<evidence type="ECO:0000313" key="7">
    <source>
        <dbReference type="Proteomes" id="UP000053558"/>
    </source>
</evidence>
<proteinExistence type="predicted"/>
<dbReference type="GeneID" id="19205493"/>
<dbReference type="Pfam" id="PF01753">
    <property type="entry name" value="zf-MYND"/>
    <property type="match status" value="1"/>
</dbReference>
<dbReference type="OrthoDB" id="432970at2759"/>
<dbReference type="SUPFAM" id="SSF144232">
    <property type="entry name" value="HIT/MYND zinc finger-like"/>
    <property type="match status" value="1"/>
</dbReference>
<evidence type="ECO:0000313" key="6">
    <source>
        <dbReference type="EMBL" id="EIW80760.1"/>
    </source>
</evidence>
<evidence type="ECO:0000256" key="3">
    <source>
        <dbReference type="ARBA" id="ARBA00022833"/>
    </source>
</evidence>
<dbReference type="PROSITE" id="PS50865">
    <property type="entry name" value="ZF_MYND_2"/>
    <property type="match status" value="1"/>
</dbReference>
<keyword evidence="2 4" id="KW-0863">Zinc-finger</keyword>
<dbReference type="Pfam" id="PF14737">
    <property type="entry name" value="DUF4470"/>
    <property type="match status" value="1"/>
</dbReference>
<comment type="caution">
    <text evidence="6">The sequence shown here is derived from an EMBL/GenBank/DDBJ whole genome shotgun (WGS) entry which is preliminary data.</text>
</comment>
<dbReference type="OMA" id="LWNVYYH"/>
<dbReference type="PANTHER" id="PTHR10237:SF14">
    <property type="entry name" value="MYND-TYPE DOMAIN-CONTAINING PROTEIN"/>
    <property type="match status" value="1"/>
</dbReference>
<keyword evidence="1" id="KW-0479">Metal-binding</keyword>
<dbReference type="KEGG" id="cput:CONPUDRAFT_166180"/>
<organism evidence="6 7">
    <name type="scientific">Coniophora puteana (strain RWD-64-598)</name>
    <name type="common">Brown rot fungus</name>
    <dbReference type="NCBI Taxonomy" id="741705"/>
    <lineage>
        <taxon>Eukaryota</taxon>
        <taxon>Fungi</taxon>
        <taxon>Dikarya</taxon>
        <taxon>Basidiomycota</taxon>
        <taxon>Agaricomycotina</taxon>
        <taxon>Agaricomycetes</taxon>
        <taxon>Agaricomycetidae</taxon>
        <taxon>Boletales</taxon>
        <taxon>Coniophorineae</taxon>
        <taxon>Coniophoraceae</taxon>
        <taxon>Coniophora</taxon>
    </lineage>
</organism>
<name>A0A5M3MP12_CONPW</name>
<evidence type="ECO:0000259" key="5">
    <source>
        <dbReference type="PROSITE" id="PS50865"/>
    </source>
</evidence>
<dbReference type="GO" id="GO:0000981">
    <property type="term" value="F:DNA-binding transcription factor activity, RNA polymerase II-specific"/>
    <property type="evidence" value="ECO:0007669"/>
    <property type="project" value="TreeGrafter"/>
</dbReference>
<evidence type="ECO:0000256" key="2">
    <source>
        <dbReference type="ARBA" id="ARBA00022771"/>
    </source>
</evidence>
<dbReference type="RefSeq" id="XP_007769630.1">
    <property type="nucleotide sequence ID" value="XM_007771440.1"/>
</dbReference>
<protein>
    <recommendedName>
        <fullName evidence="5">MYND-type domain-containing protein</fullName>
    </recommendedName>
</protein>
<evidence type="ECO:0000256" key="4">
    <source>
        <dbReference type="PROSITE-ProRule" id="PRU00134"/>
    </source>
</evidence>
<dbReference type="InterPro" id="IPR027974">
    <property type="entry name" value="DUF4470"/>
</dbReference>
<dbReference type="PROSITE" id="PS01360">
    <property type="entry name" value="ZF_MYND_1"/>
    <property type="match status" value="1"/>
</dbReference>
<keyword evidence="3" id="KW-0862">Zinc</keyword>
<dbReference type="InterPro" id="IPR024119">
    <property type="entry name" value="TF_DEAF-1"/>
</dbReference>
<dbReference type="Proteomes" id="UP000053558">
    <property type="component" value="Unassembled WGS sequence"/>
</dbReference>
<dbReference type="GO" id="GO:0005634">
    <property type="term" value="C:nucleus"/>
    <property type="evidence" value="ECO:0007669"/>
    <property type="project" value="TreeGrafter"/>
</dbReference>
<dbReference type="InterPro" id="IPR002893">
    <property type="entry name" value="Znf_MYND"/>
</dbReference>
<gene>
    <name evidence="6" type="ORF">CONPUDRAFT_166180</name>
</gene>
<reference evidence="7" key="1">
    <citation type="journal article" date="2012" name="Science">
        <title>The Paleozoic origin of enzymatic lignin decomposition reconstructed from 31 fungal genomes.</title>
        <authorList>
            <person name="Floudas D."/>
            <person name="Binder M."/>
            <person name="Riley R."/>
            <person name="Barry K."/>
            <person name="Blanchette R.A."/>
            <person name="Henrissat B."/>
            <person name="Martinez A.T."/>
            <person name="Otillar R."/>
            <person name="Spatafora J.W."/>
            <person name="Yadav J.S."/>
            <person name="Aerts A."/>
            <person name="Benoit I."/>
            <person name="Boyd A."/>
            <person name="Carlson A."/>
            <person name="Copeland A."/>
            <person name="Coutinho P.M."/>
            <person name="de Vries R.P."/>
            <person name="Ferreira P."/>
            <person name="Findley K."/>
            <person name="Foster B."/>
            <person name="Gaskell J."/>
            <person name="Glotzer D."/>
            <person name="Gorecki P."/>
            <person name="Heitman J."/>
            <person name="Hesse C."/>
            <person name="Hori C."/>
            <person name="Igarashi K."/>
            <person name="Jurgens J.A."/>
            <person name="Kallen N."/>
            <person name="Kersten P."/>
            <person name="Kohler A."/>
            <person name="Kuees U."/>
            <person name="Kumar T.K.A."/>
            <person name="Kuo A."/>
            <person name="LaButti K."/>
            <person name="Larrondo L.F."/>
            <person name="Lindquist E."/>
            <person name="Ling A."/>
            <person name="Lombard V."/>
            <person name="Lucas S."/>
            <person name="Lundell T."/>
            <person name="Martin R."/>
            <person name="McLaughlin D.J."/>
            <person name="Morgenstern I."/>
            <person name="Morin E."/>
            <person name="Murat C."/>
            <person name="Nagy L.G."/>
            <person name="Nolan M."/>
            <person name="Ohm R.A."/>
            <person name="Patyshakuliyeva A."/>
            <person name="Rokas A."/>
            <person name="Ruiz-Duenas F.J."/>
            <person name="Sabat G."/>
            <person name="Salamov A."/>
            <person name="Samejima M."/>
            <person name="Schmutz J."/>
            <person name="Slot J.C."/>
            <person name="St John F."/>
            <person name="Stenlid J."/>
            <person name="Sun H."/>
            <person name="Sun S."/>
            <person name="Syed K."/>
            <person name="Tsang A."/>
            <person name="Wiebenga A."/>
            <person name="Young D."/>
            <person name="Pisabarro A."/>
            <person name="Eastwood D.C."/>
            <person name="Martin F."/>
            <person name="Cullen D."/>
            <person name="Grigoriev I.V."/>
            <person name="Hibbett D.S."/>
        </authorList>
    </citation>
    <scope>NUCLEOTIDE SEQUENCE [LARGE SCALE GENOMIC DNA]</scope>
    <source>
        <strain evidence="7">RWD-64-598 SS2</strain>
    </source>
</reference>
<evidence type="ECO:0000256" key="1">
    <source>
        <dbReference type="ARBA" id="ARBA00022723"/>
    </source>
</evidence>
<accession>A0A5M3MP12</accession>
<dbReference type="EMBL" id="JH711579">
    <property type="protein sequence ID" value="EIW80760.1"/>
    <property type="molecule type" value="Genomic_DNA"/>
</dbReference>
<sequence length="1298" mass="140744">MSCPLLWSENEPFYPYGDTSPVCYTQDLVDGEPASILLLGCGDPMSILQTLHANTTGSQCSRKLDFTCCDHEGGVLARNVFLLTCLADDYVLDLLPSLWNLFFDFFIDKSSVTVLFVYCGKLLDASKSLETWDASPYHGFIKFSDTNTLSVVRGHWERYLANILPPEDANHLKDRFASATHRAQTQHGSWFNYSPVRSAGPLASFAMRTMLHGFRKFWETGVTSHDCETIARAQYVNPTLVHSRGAGEPGTPEDSDTFKLGVHKGLYPPARFYLAKAFATLNLAEPNLAQKDSSVQDASLLKVVVPAAQKQFFRLCMVFSRAIRQVGRPAAADSTESPSHSPISLTFFCGDALAFCKALQHHRDKNELSTPFASAPWSATRIVFDALSDSSSIPTSFDVIDTSTLTDDLGLLNILTHTTPLLKRSSFSALYTETLAPCRDKDGDAIAGTLRSLVRRACCDLGTLALLLGVVPASYVSGFGARPSGFEMMAHRMVRVPLSQFHERLVWRRPMPGTTVVGSQSGARGGGAGYGVEFVPEELAGVLEGVYRRMFGRERGLDEAMERLSVGGAGGDGRRFSDAASVGTCYTQRSYAELVAAIRENVCAGAPNAEEMEASWRRTMDALLELLRGEGDGQRYFQDLCVQLHLLGLHTADVIQPPALDEQRQNCDSSAVFSGWGTIPATVCVVLVVPGQRVREAKSSLDELGTPTLRCEIFGSATDQAFASIEAAYGNVLVDTTAPGEENGVGDRYRCKVVRFVESDGERGLKEGGSDLVISFQVPAAIFMAEPALSVALAVRPQAKSSFGSSTESVLGPKLHVFSSRVDDERHVHVVAQSPFHPECASNGGTGEGSSADVHRRVGEQENVKIVMDDKHEKVETMSVRVDVVGADAREALAGGAAVQMALASGCAVRVLWGGHTHVHAFPLPVDIEKAKLRVARRSSYIEVVAPVATVMHTHNMLFPIFLTPHGPALWNMPRIALDKLPLLVLPNNEHVSRWIVPCTDSMFSLRESAILDGLRPADTDTHRAFLDVKNALHTIIAGAARIPSPTVNGIPGVGHRTAPLVFGLGNPREVRCATLVFVTGVRLDVAAHSVVADAWVLTVTPALLPRRPASLASPLGRAVWDLADELVQLNTDAREARAWKHLLPAAVERCRAGRWAHGAACEYRVREAVPLTVGDETDPLCSCGRGVGAGEHAPFRAGERWHAFAPHVTRAALSPLYAPAYMESGVGVAAFGGRDTRMEERDVCWACGKPPRRAALATGLQVCGKCRVAKYCSGPCQKKDWDKHRWACAILKKNAPS</sequence>